<evidence type="ECO:0000313" key="1">
    <source>
        <dbReference type="EMBL" id="KAK1858556.1"/>
    </source>
</evidence>
<protein>
    <submittedName>
        <fullName evidence="1">Uncharacterized protein</fullName>
    </submittedName>
</protein>
<reference evidence="1" key="1">
    <citation type="submission" date="2019-11" db="EMBL/GenBank/DDBJ databases">
        <title>Nori genome reveals adaptations in red seaweeds to the harsh intertidal environment.</title>
        <authorList>
            <person name="Wang D."/>
            <person name="Mao Y."/>
        </authorList>
    </citation>
    <scope>NUCLEOTIDE SEQUENCE</scope>
    <source>
        <tissue evidence="1">Gametophyte</tissue>
    </source>
</reference>
<keyword evidence="2" id="KW-1185">Reference proteome</keyword>
<organism evidence="1 2">
    <name type="scientific">Pyropia yezoensis</name>
    <name type="common">Susabi-nori</name>
    <name type="synonym">Porphyra yezoensis</name>
    <dbReference type="NCBI Taxonomy" id="2788"/>
    <lineage>
        <taxon>Eukaryota</taxon>
        <taxon>Rhodophyta</taxon>
        <taxon>Bangiophyceae</taxon>
        <taxon>Bangiales</taxon>
        <taxon>Bangiaceae</taxon>
        <taxon>Pyropia</taxon>
    </lineage>
</organism>
<name>A0ACC3BKR6_PYRYE</name>
<gene>
    <name evidence="1" type="ORF">I4F81_001157</name>
</gene>
<accession>A0ACC3BKR6</accession>
<dbReference type="Proteomes" id="UP000798662">
    <property type="component" value="Chromosome 1"/>
</dbReference>
<evidence type="ECO:0000313" key="2">
    <source>
        <dbReference type="Proteomes" id="UP000798662"/>
    </source>
</evidence>
<dbReference type="EMBL" id="CM020618">
    <property type="protein sequence ID" value="KAK1858556.1"/>
    <property type="molecule type" value="Genomic_DNA"/>
</dbReference>
<sequence>MAAAQPAFVPPAGVAGQAVYVARGFSAVTRLRARRGPLPVHRHGGNGRVYVRTWLPAGGDRVPAAVILAHHGGFGHGGLLAGLAVWLTRPDAPVPLAVVTLDAMSHGRSERLDGRFGYYESMDDLTANVRRVADAVVRREWPTAPLFVLAESAGATVLLSMAPRLRTMAGMLAAFEALWGALERVDVPLLVLHGDEDGRVELDKSEALVRRAAAADKRLDVLPGARHMLLLDRPEVTRDVMARIEAWVGERV</sequence>
<proteinExistence type="predicted"/>
<comment type="caution">
    <text evidence="1">The sequence shown here is derived from an EMBL/GenBank/DDBJ whole genome shotgun (WGS) entry which is preliminary data.</text>
</comment>